<protein>
    <submittedName>
        <fullName evidence="3">Succinate-semialdehyde dehydrogenase/glutarate-semialdehyde dehydrogenase</fullName>
    </submittedName>
</protein>
<dbReference type="Gene3D" id="3.40.605.10">
    <property type="entry name" value="Aldehyde Dehydrogenase, Chain A, domain 1"/>
    <property type="match status" value="1"/>
</dbReference>
<dbReference type="Gene3D" id="3.40.309.10">
    <property type="entry name" value="Aldehyde Dehydrogenase, Chain A, domain 2"/>
    <property type="match status" value="1"/>
</dbReference>
<gene>
    <name evidence="3" type="ORF">DFR76_104604</name>
</gene>
<dbReference type="EMBL" id="QQBC01000004">
    <property type="protein sequence ID" value="RDI66851.1"/>
    <property type="molecule type" value="Genomic_DNA"/>
</dbReference>
<evidence type="ECO:0000256" key="1">
    <source>
        <dbReference type="ARBA" id="ARBA00023002"/>
    </source>
</evidence>
<evidence type="ECO:0000313" key="3">
    <source>
        <dbReference type="EMBL" id="RDI66851.1"/>
    </source>
</evidence>
<evidence type="ECO:0000259" key="2">
    <source>
        <dbReference type="Pfam" id="PF00171"/>
    </source>
</evidence>
<dbReference type="InterPro" id="IPR015590">
    <property type="entry name" value="Aldehyde_DH_dom"/>
</dbReference>
<dbReference type="PANTHER" id="PTHR43353:SF5">
    <property type="entry name" value="SUCCINATE-SEMIALDEHYDE DEHYDROGENASE, MITOCHONDRIAL"/>
    <property type="match status" value="1"/>
</dbReference>
<dbReference type="STRING" id="1210086.GCA_001613105_01800"/>
<dbReference type="SUPFAM" id="SSF53720">
    <property type="entry name" value="ALDH-like"/>
    <property type="match status" value="1"/>
</dbReference>
<organism evidence="3 4">
    <name type="scientific">Nocardia pseudobrasiliensis</name>
    <dbReference type="NCBI Taxonomy" id="45979"/>
    <lineage>
        <taxon>Bacteria</taxon>
        <taxon>Bacillati</taxon>
        <taxon>Actinomycetota</taxon>
        <taxon>Actinomycetes</taxon>
        <taxon>Mycobacteriales</taxon>
        <taxon>Nocardiaceae</taxon>
        <taxon>Nocardia</taxon>
    </lineage>
</organism>
<evidence type="ECO:0000313" key="4">
    <source>
        <dbReference type="Proteomes" id="UP000254869"/>
    </source>
</evidence>
<dbReference type="PANTHER" id="PTHR43353">
    <property type="entry name" value="SUCCINATE-SEMIALDEHYDE DEHYDROGENASE, MITOCHONDRIAL"/>
    <property type="match status" value="1"/>
</dbReference>
<keyword evidence="1" id="KW-0560">Oxidoreductase</keyword>
<dbReference type="Proteomes" id="UP000254869">
    <property type="component" value="Unassembled WGS sequence"/>
</dbReference>
<comment type="caution">
    <text evidence="3">The sequence shown here is derived from an EMBL/GenBank/DDBJ whole genome shotgun (WGS) entry which is preliminary data.</text>
</comment>
<feature type="domain" description="Aldehyde dehydrogenase" evidence="2">
    <location>
        <begin position="62"/>
        <end position="503"/>
    </location>
</feature>
<keyword evidence="4" id="KW-1185">Reference proteome</keyword>
<dbReference type="InterPro" id="IPR050740">
    <property type="entry name" value="Aldehyde_DH_Superfamily"/>
</dbReference>
<dbReference type="InterPro" id="IPR016161">
    <property type="entry name" value="Ald_DH/histidinol_DH"/>
</dbReference>
<dbReference type="Pfam" id="PF00171">
    <property type="entry name" value="Aldedh"/>
    <property type="match status" value="1"/>
</dbReference>
<accession>A0A370I9R2</accession>
<proteinExistence type="predicted"/>
<dbReference type="InterPro" id="IPR016162">
    <property type="entry name" value="Ald_DH_N"/>
</dbReference>
<dbReference type="AlphaFoldDB" id="A0A370I9R2"/>
<name>A0A370I9R2_9NOCA</name>
<sequence>MTTAQHTKPYTYGSYVGGADIGGDTWVHVLSSRAIFEDSFASLRLKRDLDRGAVALASVPPGVVVGRVAVADETTAARALTVAAEAAVLWRAAPVADRVEFLARARELLLDKADAIVRMLTLEGHPLELARWEFRGFLEMCEQSTREFVRGQLCTEYRTADDRVRLIRRCADGVVCVNPPANAPMSSALLAATAVVAGNAVVVRAPRAAPLGVTYALREIVAPALAAVGAPPGAIGSLCGDPEWLLRMWLDSPRVDDIMYFGGVESGRELERRCVAAGKKPILELAGNDIVLIWRDADLTAAARAVTESFFGSGQLCMIPNQVVVHPAVADELLARVVELAEQLRPGYPDDEGVVLSPVLRHDRFHAVLADAVAHGATVVTGGSNMHLDGSADSAGFFLRPTVVRVDGLAAARELVAVREETFFPLVPVIVPEAEDDERLLEACLRFVDGNRYGLRNSLWARDAQVIDRYVASVTNGGLIKVNESHIAFTAPLPSHGGTGLTGGVFGEANYPMLRASHLQGVAISAAGQPYGYR</sequence>
<reference evidence="3 4" key="1">
    <citation type="submission" date="2018-07" db="EMBL/GenBank/DDBJ databases">
        <title>Genomic Encyclopedia of Type Strains, Phase IV (KMG-IV): sequencing the most valuable type-strain genomes for metagenomic binning, comparative biology and taxonomic classification.</title>
        <authorList>
            <person name="Goeker M."/>
        </authorList>
    </citation>
    <scope>NUCLEOTIDE SEQUENCE [LARGE SCALE GENOMIC DNA]</scope>
    <source>
        <strain evidence="3 4">DSM 44290</strain>
    </source>
</reference>
<dbReference type="RefSeq" id="WP_067994612.1">
    <property type="nucleotide sequence ID" value="NZ_QQBC01000004.1"/>
</dbReference>
<dbReference type="GO" id="GO:0016620">
    <property type="term" value="F:oxidoreductase activity, acting on the aldehyde or oxo group of donors, NAD or NADP as acceptor"/>
    <property type="evidence" value="ECO:0007669"/>
    <property type="project" value="InterPro"/>
</dbReference>
<dbReference type="InterPro" id="IPR016163">
    <property type="entry name" value="Ald_DH_C"/>
</dbReference>